<evidence type="ECO:0000313" key="3">
    <source>
        <dbReference type="Proteomes" id="UP000297280"/>
    </source>
</evidence>
<sequence length="502" mass="57342">MPYKPFFPFNQDHPTFPAEFRSPQKDFSSRNATRGAHPVLQDERMNFSFIFEKGCRIAFSGFFRHGSKDFCLVENMNPNLLKEIFFEIKHSSNPSEHADITAAVLGIRDATKFFFVSCDYLDPEHIIVRTYAKLRDFDWNEQSQIDDLNLFRMAAIVEGCGIIAFAEDNTILPLSEMRSRIEVIPNNSEAQSHVLASQPVPPEAQDLQAHPSAPKFQFRSAAPPFQPVTSIVQVNDRQLQFHAESLERDRVWGALGVSQGLQSLIQPVGHVPHPSIQSNRSHETLHQFNQRQVGNQGQNPRSGMQQQLERAVSSLLSHQGIMTQFQRQLFEMRQLPIHHGNDTSYAQGFEMLPQQTQQTYGHIPQYTTSQNYTPPLDRRYNLLHQHHQQGLNQQHGQGQQNVEQLQVHGPHAPRQHIQGNHNNIQNVVALQQNTQQNPVPLQTERYGGPQQALQGYYQYENLTAADFQQYEQNGDNNQDLTSQNVQSAPEQNDLDPPSESKY</sequence>
<dbReference type="EMBL" id="PQXO01000065">
    <property type="protein sequence ID" value="TGO90415.1"/>
    <property type="molecule type" value="Genomic_DNA"/>
</dbReference>
<feature type="region of interest" description="Disordered" evidence="1">
    <location>
        <begin position="387"/>
        <end position="418"/>
    </location>
</feature>
<name>A0A4Z1L0S0_9HELO</name>
<protein>
    <submittedName>
        <fullName evidence="2">Uncharacterized protein</fullName>
    </submittedName>
</protein>
<comment type="caution">
    <text evidence="2">The sequence shown here is derived from an EMBL/GenBank/DDBJ whole genome shotgun (WGS) entry which is preliminary data.</text>
</comment>
<feature type="region of interest" description="Disordered" evidence="1">
    <location>
        <begin position="473"/>
        <end position="502"/>
    </location>
</feature>
<keyword evidence="3" id="KW-1185">Reference proteome</keyword>
<accession>A0A4Z1L0S0</accession>
<dbReference type="Proteomes" id="UP000297280">
    <property type="component" value="Unassembled WGS sequence"/>
</dbReference>
<evidence type="ECO:0000313" key="2">
    <source>
        <dbReference type="EMBL" id="TGO90415.1"/>
    </source>
</evidence>
<dbReference type="AlphaFoldDB" id="A0A4Z1L0S0"/>
<evidence type="ECO:0000256" key="1">
    <source>
        <dbReference type="SAM" id="MobiDB-lite"/>
    </source>
</evidence>
<dbReference type="STRING" id="87229.A0A4Z1L0S0"/>
<gene>
    <name evidence="2" type="ORF">BPOR_0065g00030</name>
</gene>
<proteinExistence type="predicted"/>
<organism evidence="2 3">
    <name type="scientific">Botrytis porri</name>
    <dbReference type="NCBI Taxonomy" id="87229"/>
    <lineage>
        <taxon>Eukaryota</taxon>
        <taxon>Fungi</taxon>
        <taxon>Dikarya</taxon>
        <taxon>Ascomycota</taxon>
        <taxon>Pezizomycotina</taxon>
        <taxon>Leotiomycetes</taxon>
        <taxon>Helotiales</taxon>
        <taxon>Sclerotiniaceae</taxon>
        <taxon>Botrytis</taxon>
    </lineage>
</organism>
<feature type="compositionally biased region" description="Polar residues" evidence="1">
    <location>
        <begin position="473"/>
        <end position="490"/>
    </location>
</feature>
<reference evidence="2 3" key="1">
    <citation type="submission" date="2017-12" db="EMBL/GenBank/DDBJ databases">
        <title>Comparative genomics of Botrytis spp.</title>
        <authorList>
            <person name="Valero-Jimenez C.A."/>
            <person name="Tapia P."/>
            <person name="Veloso J."/>
            <person name="Silva-Moreno E."/>
            <person name="Staats M."/>
            <person name="Valdes J.H."/>
            <person name="Van Kan J.A.L."/>
        </authorList>
    </citation>
    <scope>NUCLEOTIDE SEQUENCE [LARGE SCALE GENOMIC DNA]</scope>
    <source>
        <strain evidence="2 3">MUCL3349</strain>
    </source>
</reference>
<feature type="compositionally biased region" description="Low complexity" evidence="1">
    <location>
        <begin position="388"/>
        <end position="408"/>
    </location>
</feature>